<evidence type="ECO:0000256" key="5">
    <source>
        <dbReference type="ARBA" id="ARBA00022801"/>
    </source>
</evidence>
<feature type="active site" description="Nucleophile" evidence="7">
    <location>
        <position position="92"/>
    </location>
</feature>
<organism evidence="10 11">
    <name type="scientific">Schizopora paradoxa</name>
    <dbReference type="NCBI Taxonomy" id="27342"/>
    <lineage>
        <taxon>Eukaryota</taxon>
        <taxon>Fungi</taxon>
        <taxon>Dikarya</taxon>
        <taxon>Basidiomycota</taxon>
        <taxon>Agaricomycotina</taxon>
        <taxon>Agaricomycetes</taxon>
        <taxon>Hymenochaetales</taxon>
        <taxon>Schizoporaceae</taxon>
        <taxon>Schizopora</taxon>
    </lineage>
</organism>
<dbReference type="Gene3D" id="3.40.532.10">
    <property type="entry name" value="Peptidase C12, ubiquitin carboxyl-terminal hydrolase"/>
    <property type="match status" value="1"/>
</dbReference>
<name>A0A0H2RIS0_9AGAM</name>
<protein>
    <recommendedName>
        <fullName evidence="8">Ubiquitin carboxyl-terminal hydrolase</fullName>
        <ecNumber evidence="8">3.4.19.12</ecNumber>
    </recommendedName>
</protein>
<feature type="active site" description="Proton donor" evidence="7">
    <location>
        <position position="164"/>
    </location>
</feature>
<keyword evidence="4 7" id="KW-0833">Ubl conjugation pathway</keyword>
<evidence type="ECO:0000256" key="1">
    <source>
        <dbReference type="ARBA" id="ARBA00000707"/>
    </source>
</evidence>
<dbReference type="InterPro" id="IPR036959">
    <property type="entry name" value="Peptidase_C12_UCH_sf"/>
</dbReference>
<evidence type="ECO:0000256" key="4">
    <source>
        <dbReference type="ARBA" id="ARBA00022786"/>
    </source>
</evidence>
<dbReference type="Pfam" id="PF01088">
    <property type="entry name" value="Peptidase_C12"/>
    <property type="match status" value="1"/>
</dbReference>
<feature type="domain" description="UCH catalytic" evidence="9">
    <location>
        <begin position="4"/>
        <end position="234"/>
    </location>
</feature>
<dbReference type="GO" id="GO:0006511">
    <property type="term" value="P:ubiquitin-dependent protein catabolic process"/>
    <property type="evidence" value="ECO:0007669"/>
    <property type="project" value="UniProtKB-UniRule"/>
</dbReference>
<dbReference type="InterPro" id="IPR001578">
    <property type="entry name" value="Peptidase_C12_UCH"/>
</dbReference>
<dbReference type="CDD" id="cd09616">
    <property type="entry name" value="Peptidase_C12_UCH_L1_L3"/>
    <property type="match status" value="1"/>
</dbReference>
<evidence type="ECO:0000256" key="6">
    <source>
        <dbReference type="ARBA" id="ARBA00022807"/>
    </source>
</evidence>
<dbReference type="FunCoup" id="A0A0H2RIS0">
    <property type="interactions" value="400"/>
</dbReference>
<dbReference type="GO" id="GO:0004843">
    <property type="term" value="F:cysteine-type deubiquitinase activity"/>
    <property type="evidence" value="ECO:0007669"/>
    <property type="project" value="UniProtKB-UniRule"/>
</dbReference>
<gene>
    <name evidence="10" type="ORF">SCHPADRAFT_921738</name>
</gene>
<evidence type="ECO:0000313" key="11">
    <source>
        <dbReference type="Proteomes" id="UP000053477"/>
    </source>
</evidence>
<dbReference type="EC" id="3.4.19.12" evidence="8"/>
<evidence type="ECO:0000256" key="8">
    <source>
        <dbReference type="RuleBase" id="RU361215"/>
    </source>
</evidence>
<evidence type="ECO:0000256" key="2">
    <source>
        <dbReference type="ARBA" id="ARBA00009326"/>
    </source>
</evidence>
<dbReference type="FunFam" id="3.40.532.10:FF:000006">
    <property type="entry name" value="Ubiquitin carboxyl-terminal hydrolase"/>
    <property type="match status" value="1"/>
</dbReference>
<dbReference type="GO" id="GO:0016579">
    <property type="term" value="P:protein deubiquitination"/>
    <property type="evidence" value="ECO:0007669"/>
    <property type="project" value="TreeGrafter"/>
</dbReference>
<dbReference type="AlphaFoldDB" id="A0A0H2RIS0"/>
<dbReference type="EMBL" id="KQ085998">
    <property type="protein sequence ID" value="KLO11532.1"/>
    <property type="molecule type" value="Genomic_DNA"/>
</dbReference>
<sequence length="239" mass="26116">MSGKWIPLESNPEWSEKAGLLTTQDNFYDIYGLDPELLSFVPQPVKAVIVLFPITPKFEEIRKEEDESIKNKKLPAVDPTVIWIKQTISNACGTIGLLHALMNSPVAMKPDCALSEFIDACKAIKSPEERAKLLEETHLFANMHSEAASSGQSAVPSNLDTENHFTCFVQAPSSGPDEARGAKGMRLVELDGRRAGPIDRGASENLLMDAARFVKENFIAQSENINISMIALAANSGDD</sequence>
<dbReference type="InterPro" id="IPR038765">
    <property type="entry name" value="Papain-like_cys_pep_sf"/>
</dbReference>
<evidence type="ECO:0000313" key="10">
    <source>
        <dbReference type="EMBL" id="KLO11532.1"/>
    </source>
</evidence>
<dbReference type="GO" id="GO:0005737">
    <property type="term" value="C:cytoplasm"/>
    <property type="evidence" value="ECO:0007669"/>
    <property type="project" value="TreeGrafter"/>
</dbReference>
<comment type="similarity">
    <text evidence="2 7 8">Belongs to the peptidase C12 family.</text>
</comment>
<proteinExistence type="inferred from homology"/>
<dbReference type="SUPFAM" id="SSF54001">
    <property type="entry name" value="Cysteine proteinases"/>
    <property type="match status" value="1"/>
</dbReference>
<comment type="catalytic activity">
    <reaction evidence="1 7 8">
        <text>Thiol-dependent hydrolysis of ester, thioester, amide, peptide and isopeptide bonds formed by the C-terminal Gly of ubiquitin (a 76-residue protein attached to proteins as an intracellular targeting signal).</text>
        <dbReference type="EC" id="3.4.19.12"/>
    </reaction>
</comment>
<dbReference type="STRING" id="27342.A0A0H2RIS0"/>
<feature type="site" description="Transition state stabilizer" evidence="7">
    <location>
        <position position="86"/>
    </location>
</feature>
<evidence type="ECO:0000259" key="9">
    <source>
        <dbReference type="PROSITE" id="PS52048"/>
    </source>
</evidence>
<keyword evidence="6 7" id="KW-0788">Thiol protease</keyword>
<dbReference type="PROSITE" id="PS52048">
    <property type="entry name" value="UCH_DOMAIN"/>
    <property type="match status" value="1"/>
</dbReference>
<dbReference type="PANTHER" id="PTHR10589">
    <property type="entry name" value="UBIQUITIN CARBOXYL-TERMINAL HYDROLASE"/>
    <property type="match status" value="1"/>
</dbReference>
<keyword evidence="11" id="KW-1185">Reference proteome</keyword>
<evidence type="ECO:0000256" key="3">
    <source>
        <dbReference type="ARBA" id="ARBA00022670"/>
    </source>
</evidence>
<reference evidence="10 11" key="1">
    <citation type="submission" date="2015-04" db="EMBL/GenBank/DDBJ databases">
        <title>Complete genome sequence of Schizopora paradoxa KUC8140, a cosmopolitan wood degrader in East Asia.</title>
        <authorList>
            <consortium name="DOE Joint Genome Institute"/>
            <person name="Min B."/>
            <person name="Park H."/>
            <person name="Jang Y."/>
            <person name="Kim J.-J."/>
            <person name="Kim K.H."/>
            <person name="Pangilinan J."/>
            <person name="Lipzen A."/>
            <person name="Riley R."/>
            <person name="Grigoriev I.V."/>
            <person name="Spatafora J.W."/>
            <person name="Choi I.-G."/>
        </authorList>
    </citation>
    <scope>NUCLEOTIDE SEQUENCE [LARGE SCALE GENOMIC DNA]</scope>
    <source>
        <strain evidence="10 11">KUC8140</strain>
    </source>
</reference>
<dbReference type="Proteomes" id="UP000053477">
    <property type="component" value="Unassembled WGS sequence"/>
</dbReference>
<dbReference type="PANTHER" id="PTHR10589:SF17">
    <property type="entry name" value="UBIQUITIN CARBOXYL-TERMINAL HYDROLASE"/>
    <property type="match status" value="1"/>
</dbReference>
<keyword evidence="3 7" id="KW-0645">Protease</keyword>
<evidence type="ECO:0000256" key="7">
    <source>
        <dbReference type="PROSITE-ProRule" id="PRU01393"/>
    </source>
</evidence>
<feature type="site" description="Important for enzyme activity" evidence="7">
    <location>
        <position position="191"/>
    </location>
</feature>
<dbReference type="OrthoDB" id="427186at2759"/>
<keyword evidence="5 7" id="KW-0378">Hydrolase</keyword>
<accession>A0A0H2RIS0</accession>
<dbReference type="PRINTS" id="PR00707">
    <property type="entry name" value="UBCTHYDRLASE"/>
</dbReference>
<dbReference type="InParanoid" id="A0A0H2RIS0"/>